<dbReference type="AlphaFoldDB" id="A0A6C0AQE6"/>
<organism evidence="1">
    <name type="scientific">viral metagenome</name>
    <dbReference type="NCBI Taxonomy" id="1070528"/>
    <lineage>
        <taxon>unclassified sequences</taxon>
        <taxon>metagenomes</taxon>
        <taxon>organismal metagenomes</taxon>
    </lineage>
</organism>
<proteinExistence type="predicted"/>
<name>A0A6C0AQE6_9ZZZZ</name>
<accession>A0A6C0AQE6</accession>
<reference evidence="1" key="1">
    <citation type="journal article" date="2020" name="Nature">
        <title>Giant virus diversity and host interactions through global metagenomics.</title>
        <authorList>
            <person name="Schulz F."/>
            <person name="Roux S."/>
            <person name="Paez-Espino D."/>
            <person name="Jungbluth S."/>
            <person name="Walsh D.A."/>
            <person name="Denef V.J."/>
            <person name="McMahon K.D."/>
            <person name="Konstantinidis K.T."/>
            <person name="Eloe-Fadrosh E.A."/>
            <person name="Kyrpides N.C."/>
            <person name="Woyke T."/>
        </authorList>
    </citation>
    <scope>NUCLEOTIDE SEQUENCE</scope>
    <source>
        <strain evidence="1">GVMAG-S-1101165-79</strain>
    </source>
</reference>
<evidence type="ECO:0000313" key="1">
    <source>
        <dbReference type="EMBL" id="QHS82087.1"/>
    </source>
</evidence>
<sequence length="62" mass="6868">MPGSKLFNLGLYQKHFGGNNIIIGASINLGCTRGRGSSTCMFNYCNKKNTYSQCINQFITIK</sequence>
<protein>
    <submittedName>
        <fullName evidence="1">Uncharacterized protein</fullName>
    </submittedName>
</protein>
<dbReference type="EMBL" id="MN740762">
    <property type="protein sequence ID" value="QHS82087.1"/>
    <property type="molecule type" value="Genomic_DNA"/>
</dbReference>